<name>A0AAP6X768_9GAMM</name>
<dbReference type="GO" id="GO:0006107">
    <property type="term" value="P:oxaloacetate metabolic process"/>
    <property type="evidence" value="ECO:0007669"/>
    <property type="project" value="TreeGrafter"/>
</dbReference>
<evidence type="ECO:0000256" key="5">
    <source>
        <dbReference type="PIRSR" id="PIRSR015582-2"/>
    </source>
</evidence>
<keyword evidence="2 5" id="KW-0479">Metal-binding</keyword>
<reference evidence="7" key="1">
    <citation type="journal article" date="2020" name="Int. J. Syst. Evol. Microbiol.">
        <title>Reclassification of Francisella noatunensis subsp. orientalis Ottem et al. 2009 as Francisella orientalis sp. nov., Francisella noatunensis subsp. chilensis subsp. nov. and emended description of Francisella noatunensis.</title>
        <authorList>
            <person name="Ramirez-Paredes J.G."/>
            <person name="Larsson P."/>
            <person name="Thompson K.D."/>
            <person name="Penman D.J."/>
            <person name="Busse H.J."/>
            <person name="Ohrman C."/>
            <person name="Sjodin A."/>
            <person name="Soto E."/>
            <person name="Richards R.H."/>
            <person name="Adams A."/>
            <person name="Colquhoun D.J."/>
        </authorList>
    </citation>
    <scope>NUCLEOTIDE SEQUENCE</scope>
    <source>
        <strain evidence="7">LADL-07285A</strain>
    </source>
</reference>
<dbReference type="PANTHER" id="PTHR32308:SF0">
    <property type="entry name" value="HPCH_HPAI ALDOLASE_CITRATE LYASE DOMAIN-CONTAINING PROTEIN"/>
    <property type="match status" value="1"/>
</dbReference>
<comment type="caution">
    <text evidence="7">The sequence shown here is derived from an EMBL/GenBank/DDBJ whole genome shotgun (WGS) entry which is preliminary data.</text>
</comment>
<sequence length="286" mass="31661">MYLVENVMNFKQKPSLLFTPGNKVELFAKAHTANASGVIFDLEDSVASKDKLFARDQVINYLKDCTIKNLIHVIRINHISTIEGLADMLALAQSNIHIDALLCPKTESAVELNLISEILSNYPNLPLIALIETAEGISVVNQIVHASKNISALMFGAADYALDIGSEGKAEDLMLARMRLVQAAAIKKLACYDSPFFDFNDDKGLVNSLIYAQNIGFTGKAAIHPKQVTVINYKFKPSDTAYFEAKKIVETFENSKGEVCQYKGKMIDIPVYKKSQTIVSLYEELT</sequence>
<proteinExistence type="predicted"/>
<dbReference type="GO" id="GO:0000287">
    <property type="term" value="F:magnesium ion binding"/>
    <property type="evidence" value="ECO:0007669"/>
    <property type="project" value="TreeGrafter"/>
</dbReference>
<dbReference type="Pfam" id="PF03328">
    <property type="entry name" value="HpcH_HpaI"/>
    <property type="match status" value="1"/>
</dbReference>
<dbReference type="Proteomes" id="UP000774689">
    <property type="component" value="Unassembled WGS sequence"/>
</dbReference>
<comment type="cofactor">
    <cofactor evidence="1">
        <name>Mg(2+)</name>
        <dbReference type="ChEBI" id="CHEBI:18420"/>
    </cofactor>
</comment>
<evidence type="ECO:0000313" key="8">
    <source>
        <dbReference type="Proteomes" id="UP000774689"/>
    </source>
</evidence>
<gene>
    <name evidence="7" type="ORF">CHQ83_07550</name>
</gene>
<evidence type="ECO:0000256" key="3">
    <source>
        <dbReference type="ARBA" id="ARBA00022842"/>
    </source>
</evidence>
<evidence type="ECO:0000256" key="2">
    <source>
        <dbReference type="ARBA" id="ARBA00022723"/>
    </source>
</evidence>
<organism evidence="7 8">
    <name type="scientific">Francisella orientalis</name>
    <dbReference type="NCBI Taxonomy" id="299583"/>
    <lineage>
        <taxon>Bacteria</taxon>
        <taxon>Pseudomonadati</taxon>
        <taxon>Pseudomonadota</taxon>
        <taxon>Gammaproteobacteria</taxon>
        <taxon>Thiotrichales</taxon>
        <taxon>Francisellaceae</taxon>
        <taxon>Francisella</taxon>
    </lineage>
</organism>
<dbReference type="InterPro" id="IPR015813">
    <property type="entry name" value="Pyrv/PenolPyrv_kinase-like_dom"/>
</dbReference>
<feature type="binding site" evidence="5">
    <location>
        <position position="132"/>
    </location>
    <ligand>
        <name>Mg(2+)</name>
        <dbReference type="ChEBI" id="CHEBI:18420"/>
    </ligand>
</feature>
<dbReference type="AlphaFoldDB" id="A0AAP6X768"/>
<dbReference type="SUPFAM" id="SSF51621">
    <property type="entry name" value="Phosphoenolpyruvate/pyruvate domain"/>
    <property type="match status" value="1"/>
</dbReference>
<evidence type="ECO:0000259" key="6">
    <source>
        <dbReference type="Pfam" id="PF03328"/>
    </source>
</evidence>
<feature type="binding site" evidence="5">
    <location>
        <position position="159"/>
    </location>
    <ligand>
        <name>Mg(2+)</name>
        <dbReference type="ChEBI" id="CHEBI:18420"/>
    </ligand>
</feature>
<accession>A0AAP6X768</accession>
<dbReference type="InterPro" id="IPR040442">
    <property type="entry name" value="Pyrv_kinase-like_dom_sf"/>
</dbReference>
<dbReference type="InterPro" id="IPR011206">
    <property type="entry name" value="Citrate_lyase_beta/mcl1/mcl2"/>
</dbReference>
<dbReference type="GO" id="GO:0016829">
    <property type="term" value="F:lyase activity"/>
    <property type="evidence" value="ECO:0007669"/>
    <property type="project" value="UniProtKB-KW"/>
</dbReference>
<dbReference type="EMBL" id="QPQM01000018">
    <property type="protein sequence ID" value="NIY57063.1"/>
    <property type="molecule type" value="Genomic_DNA"/>
</dbReference>
<feature type="binding site" evidence="4">
    <location>
        <position position="75"/>
    </location>
    <ligand>
        <name>substrate</name>
    </ligand>
</feature>
<evidence type="ECO:0000256" key="4">
    <source>
        <dbReference type="PIRSR" id="PIRSR015582-1"/>
    </source>
</evidence>
<feature type="binding site" evidence="4">
    <location>
        <position position="132"/>
    </location>
    <ligand>
        <name>substrate</name>
    </ligand>
</feature>
<dbReference type="Gene3D" id="3.20.20.60">
    <property type="entry name" value="Phosphoenolpyruvate-binding domains"/>
    <property type="match status" value="1"/>
</dbReference>
<dbReference type="PIRSF" id="PIRSF015582">
    <property type="entry name" value="Cit_lyase_B"/>
    <property type="match status" value="1"/>
</dbReference>
<dbReference type="InterPro" id="IPR005000">
    <property type="entry name" value="Aldolase/citrate-lyase_domain"/>
</dbReference>
<protein>
    <submittedName>
        <fullName evidence="7">CoA ester lyase</fullName>
    </submittedName>
</protein>
<evidence type="ECO:0000313" key="7">
    <source>
        <dbReference type="EMBL" id="NIY57063.1"/>
    </source>
</evidence>
<feature type="domain" description="HpcH/HpaI aldolase/citrate lyase" evidence="6">
    <location>
        <begin position="15"/>
        <end position="225"/>
    </location>
</feature>
<dbReference type="PANTHER" id="PTHR32308">
    <property type="entry name" value="LYASE BETA SUBUNIT, PUTATIVE (AFU_ORTHOLOGUE AFUA_4G13030)-RELATED"/>
    <property type="match status" value="1"/>
</dbReference>
<keyword evidence="3 5" id="KW-0460">Magnesium</keyword>
<keyword evidence="7" id="KW-0456">Lyase</keyword>
<evidence type="ECO:0000256" key="1">
    <source>
        <dbReference type="ARBA" id="ARBA00001946"/>
    </source>
</evidence>